<evidence type="ECO:0000256" key="4">
    <source>
        <dbReference type="ARBA" id="ARBA00022741"/>
    </source>
</evidence>
<keyword evidence="2 10" id="KW-0436">Ligase</keyword>
<evidence type="ECO:0000256" key="7">
    <source>
        <dbReference type="ARBA" id="ARBA00022984"/>
    </source>
</evidence>
<dbReference type="GO" id="GO:0009252">
    <property type="term" value="P:peptidoglycan biosynthetic process"/>
    <property type="evidence" value="ECO:0007669"/>
    <property type="project" value="UniProtKB-UniRule"/>
</dbReference>
<evidence type="ECO:0000256" key="5">
    <source>
        <dbReference type="ARBA" id="ARBA00022840"/>
    </source>
</evidence>
<evidence type="ECO:0000256" key="3">
    <source>
        <dbReference type="ARBA" id="ARBA00022618"/>
    </source>
</evidence>
<keyword evidence="9 10" id="KW-0961">Cell wall biogenesis/degradation</keyword>
<evidence type="ECO:0000256" key="6">
    <source>
        <dbReference type="ARBA" id="ARBA00022960"/>
    </source>
</evidence>
<dbReference type="InterPro" id="IPR036615">
    <property type="entry name" value="Mur_ligase_C_dom_sf"/>
</dbReference>
<dbReference type="NCBIfam" id="TIGR01143">
    <property type="entry name" value="murF"/>
    <property type="match status" value="1"/>
</dbReference>
<dbReference type="GO" id="GO:0051301">
    <property type="term" value="P:cell division"/>
    <property type="evidence" value="ECO:0007669"/>
    <property type="project" value="UniProtKB-KW"/>
</dbReference>
<dbReference type="InterPro" id="IPR013221">
    <property type="entry name" value="Mur_ligase_cen"/>
</dbReference>
<evidence type="ECO:0000313" key="16">
    <source>
        <dbReference type="Proteomes" id="UP000824161"/>
    </source>
</evidence>
<dbReference type="GO" id="GO:0005737">
    <property type="term" value="C:cytoplasm"/>
    <property type="evidence" value="ECO:0007669"/>
    <property type="project" value="UniProtKB-SubCell"/>
</dbReference>
<dbReference type="EC" id="6.3.2.10" evidence="10 11"/>
<evidence type="ECO:0000256" key="2">
    <source>
        <dbReference type="ARBA" id="ARBA00022598"/>
    </source>
</evidence>
<comment type="pathway">
    <text evidence="10 11">Cell wall biogenesis; peptidoglycan biosynthesis.</text>
</comment>
<dbReference type="InterPro" id="IPR035911">
    <property type="entry name" value="MurE/MurF_N"/>
</dbReference>
<dbReference type="EMBL" id="DVLY01000090">
    <property type="protein sequence ID" value="HIT97957.1"/>
    <property type="molecule type" value="Genomic_DNA"/>
</dbReference>
<sequence>MNKIEQIYRILCENGFRVTTDTRKIAPGDVFFALKGENFDGNDFVPSALEAAAAGVVTDDSRRYADSERVIVVEDVLTALQQTATLHRMRMGIPVLCLTGSNGKTTTKELLCRVLSCRFEVCATQGNLNNHIGVPLTLLSLRPGHQFAVVEMGASHPHEIRDLCAIARPDYGYITNFGRAHLEGFGGVEGVIRTKSELYDFLRENDGMAFVRADDPLQMQRSEGIRRYTFSSQGRQADVAIEMLSSLPRVTGRFSSAEFSTSLSGEYNFTNACAAIAVGRYFGIAPQDIARAIASYVPDNNRSQWVERGEDVVMMDAYNANPSSMELSLENFARTDTGAREKIAVLGDMFELGAYAREEHLRIASLAEDLPFGKVYLVGENFSRVVSPSGKISVFRTFEDFASAFERPSASAAYLVKGSRGMRMERFLDLL</sequence>
<proteinExistence type="inferred from homology"/>
<keyword evidence="3 10" id="KW-0132">Cell division</keyword>
<evidence type="ECO:0000313" key="15">
    <source>
        <dbReference type="EMBL" id="HIT97957.1"/>
    </source>
</evidence>
<dbReference type="PANTHER" id="PTHR43024:SF1">
    <property type="entry name" value="UDP-N-ACETYLMURAMOYL-TRIPEPTIDE--D-ALANYL-D-ALANINE LIGASE"/>
    <property type="match status" value="1"/>
</dbReference>
<dbReference type="AlphaFoldDB" id="A0A9D1HBE7"/>
<protein>
    <recommendedName>
        <fullName evidence="10 11">UDP-N-acetylmuramoyl-tripeptide--D-alanyl-D-alanine ligase</fullName>
        <ecNumber evidence="10 11">6.3.2.10</ecNumber>
    </recommendedName>
    <alternativeName>
        <fullName evidence="10">D-alanyl-D-alanine-adding enzyme</fullName>
    </alternativeName>
</protein>
<dbReference type="InterPro" id="IPR004101">
    <property type="entry name" value="Mur_ligase_C"/>
</dbReference>
<keyword evidence="1 10" id="KW-0963">Cytoplasm</keyword>
<dbReference type="GO" id="GO:0047480">
    <property type="term" value="F:UDP-N-acetylmuramoyl-tripeptide-D-alanyl-D-alanine ligase activity"/>
    <property type="evidence" value="ECO:0007669"/>
    <property type="project" value="UniProtKB-UniRule"/>
</dbReference>
<comment type="similarity">
    <text evidence="10">Belongs to the MurCDEF family. MurF subfamily.</text>
</comment>
<dbReference type="InterPro" id="IPR000713">
    <property type="entry name" value="Mur_ligase_N"/>
</dbReference>
<feature type="domain" description="Mur ligase N-terminal catalytic" evidence="12">
    <location>
        <begin position="18"/>
        <end position="85"/>
    </location>
</feature>
<dbReference type="InterPro" id="IPR051046">
    <property type="entry name" value="MurCDEF_CellWall_CoF430Synth"/>
</dbReference>
<dbReference type="PANTHER" id="PTHR43024">
    <property type="entry name" value="UDP-N-ACETYLMURAMOYL-TRIPEPTIDE--D-ALANYL-D-ALANINE LIGASE"/>
    <property type="match status" value="1"/>
</dbReference>
<evidence type="ECO:0000259" key="12">
    <source>
        <dbReference type="Pfam" id="PF01225"/>
    </source>
</evidence>
<dbReference type="Gene3D" id="3.90.190.20">
    <property type="entry name" value="Mur ligase, C-terminal domain"/>
    <property type="match status" value="1"/>
</dbReference>
<comment type="subcellular location">
    <subcellularLocation>
        <location evidence="10 11">Cytoplasm</location>
    </subcellularLocation>
</comment>
<keyword evidence="5 10" id="KW-0067">ATP-binding</keyword>
<gene>
    <name evidence="10" type="primary">murF</name>
    <name evidence="15" type="ORF">IAC44_03870</name>
</gene>
<evidence type="ECO:0000256" key="10">
    <source>
        <dbReference type="HAMAP-Rule" id="MF_02019"/>
    </source>
</evidence>
<dbReference type="SUPFAM" id="SSF53623">
    <property type="entry name" value="MurD-like peptide ligases, catalytic domain"/>
    <property type="match status" value="1"/>
</dbReference>
<name>A0A9D1HBE7_9FLAO</name>
<feature type="domain" description="Mur ligase central" evidence="14">
    <location>
        <begin position="99"/>
        <end position="278"/>
    </location>
</feature>
<dbReference type="Pfam" id="PF02875">
    <property type="entry name" value="Mur_ligase_C"/>
    <property type="match status" value="1"/>
</dbReference>
<keyword evidence="4 10" id="KW-0547">Nucleotide-binding</keyword>
<keyword evidence="6 10" id="KW-0133">Cell shape</keyword>
<dbReference type="GO" id="GO:0071555">
    <property type="term" value="P:cell wall organization"/>
    <property type="evidence" value="ECO:0007669"/>
    <property type="project" value="UniProtKB-KW"/>
</dbReference>
<reference evidence="15" key="1">
    <citation type="submission" date="2020-10" db="EMBL/GenBank/DDBJ databases">
        <authorList>
            <person name="Gilroy R."/>
        </authorList>
    </citation>
    <scope>NUCLEOTIDE SEQUENCE</scope>
    <source>
        <strain evidence="15">1383</strain>
    </source>
</reference>
<reference evidence="15" key="2">
    <citation type="journal article" date="2021" name="PeerJ">
        <title>Extensive microbial diversity within the chicken gut microbiome revealed by metagenomics and culture.</title>
        <authorList>
            <person name="Gilroy R."/>
            <person name="Ravi A."/>
            <person name="Getino M."/>
            <person name="Pursley I."/>
            <person name="Horton D.L."/>
            <person name="Alikhan N.F."/>
            <person name="Baker D."/>
            <person name="Gharbi K."/>
            <person name="Hall N."/>
            <person name="Watson M."/>
            <person name="Adriaenssens E.M."/>
            <person name="Foster-Nyarko E."/>
            <person name="Jarju S."/>
            <person name="Secka A."/>
            <person name="Antonio M."/>
            <person name="Oren A."/>
            <person name="Chaudhuri R.R."/>
            <person name="La Ragione R."/>
            <person name="Hildebrand F."/>
            <person name="Pallen M.J."/>
        </authorList>
    </citation>
    <scope>NUCLEOTIDE SEQUENCE</scope>
    <source>
        <strain evidence="15">1383</strain>
    </source>
</reference>
<evidence type="ECO:0000259" key="14">
    <source>
        <dbReference type="Pfam" id="PF08245"/>
    </source>
</evidence>
<evidence type="ECO:0000256" key="9">
    <source>
        <dbReference type="ARBA" id="ARBA00023316"/>
    </source>
</evidence>
<dbReference type="GO" id="GO:0008360">
    <property type="term" value="P:regulation of cell shape"/>
    <property type="evidence" value="ECO:0007669"/>
    <property type="project" value="UniProtKB-KW"/>
</dbReference>
<keyword evidence="7 10" id="KW-0573">Peptidoglycan synthesis</keyword>
<evidence type="ECO:0000256" key="11">
    <source>
        <dbReference type="RuleBase" id="RU004136"/>
    </source>
</evidence>
<accession>A0A9D1HBE7</accession>
<dbReference type="InterPro" id="IPR005863">
    <property type="entry name" value="UDP-N-AcMur_synth"/>
</dbReference>
<dbReference type="SUPFAM" id="SSF53244">
    <property type="entry name" value="MurD-like peptide ligases, peptide-binding domain"/>
    <property type="match status" value="1"/>
</dbReference>
<evidence type="ECO:0000256" key="8">
    <source>
        <dbReference type="ARBA" id="ARBA00023306"/>
    </source>
</evidence>
<dbReference type="Pfam" id="PF08245">
    <property type="entry name" value="Mur_ligase_M"/>
    <property type="match status" value="1"/>
</dbReference>
<comment type="caution">
    <text evidence="15">The sequence shown here is derived from an EMBL/GenBank/DDBJ whole genome shotgun (WGS) entry which is preliminary data.</text>
</comment>
<dbReference type="GO" id="GO:0005524">
    <property type="term" value="F:ATP binding"/>
    <property type="evidence" value="ECO:0007669"/>
    <property type="project" value="UniProtKB-UniRule"/>
</dbReference>
<dbReference type="Pfam" id="PF01225">
    <property type="entry name" value="Mur_ligase"/>
    <property type="match status" value="1"/>
</dbReference>
<dbReference type="Gene3D" id="3.40.1390.10">
    <property type="entry name" value="MurE/MurF, N-terminal domain"/>
    <property type="match status" value="1"/>
</dbReference>
<dbReference type="Proteomes" id="UP000824161">
    <property type="component" value="Unassembled WGS sequence"/>
</dbReference>
<feature type="domain" description="Mur ligase C-terminal" evidence="13">
    <location>
        <begin position="302"/>
        <end position="419"/>
    </location>
</feature>
<evidence type="ECO:0000259" key="13">
    <source>
        <dbReference type="Pfam" id="PF02875"/>
    </source>
</evidence>
<evidence type="ECO:0000256" key="1">
    <source>
        <dbReference type="ARBA" id="ARBA00022490"/>
    </source>
</evidence>
<comment type="function">
    <text evidence="10 11">Involved in cell wall formation. Catalyzes the final step in the synthesis of UDP-N-acetylmuramoyl-pentapeptide, the precursor of murein.</text>
</comment>
<dbReference type="HAMAP" id="MF_02019">
    <property type="entry name" value="MurF"/>
    <property type="match status" value="1"/>
</dbReference>
<feature type="binding site" evidence="10">
    <location>
        <begin position="100"/>
        <end position="106"/>
    </location>
    <ligand>
        <name>ATP</name>
        <dbReference type="ChEBI" id="CHEBI:30616"/>
    </ligand>
</feature>
<comment type="catalytic activity">
    <reaction evidence="10 11">
        <text>D-alanyl-D-alanine + UDP-N-acetyl-alpha-D-muramoyl-L-alanyl-gamma-D-glutamyl-meso-2,6-diaminopimelate + ATP = UDP-N-acetyl-alpha-D-muramoyl-L-alanyl-gamma-D-glutamyl-meso-2,6-diaminopimeloyl-D-alanyl-D-alanine + ADP + phosphate + H(+)</text>
        <dbReference type="Rhea" id="RHEA:28374"/>
        <dbReference type="ChEBI" id="CHEBI:15378"/>
        <dbReference type="ChEBI" id="CHEBI:30616"/>
        <dbReference type="ChEBI" id="CHEBI:43474"/>
        <dbReference type="ChEBI" id="CHEBI:57822"/>
        <dbReference type="ChEBI" id="CHEBI:61386"/>
        <dbReference type="ChEBI" id="CHEBI:83905"/>
        <dbReference type="ChEBI" id="CHEBI:456216"/>
        <dbReference type="EC" id="6.3.2.10"/>
    </reaction>
</comment>
<organism evidence="15 16">
    <name type="scientific">Candidatus Merdimorpha stercoravium</name>
    <dbReference type="NCBI Taxonomy" id="2840863"/>
    <lineage>
        <taxon>Bacteria</taxon>
        <taxon>Pseudomonadati</taxon>
        <taxon>Bacteroidota</taxon>
        <taxon>Flavobacteriia</taxon>
        <taxon>Flavobacteriales</taxon>
        <taxon>Candidatus Merdimorpha</taxon>
    </lineage>
</organism>
<dbReference type="SUPFAM" id="SSF63418">
    <property type="entry name" value="MurE/MurF N-terminal domain"/>
    <property type="match status" value="1"/>
</dbReference>
<dbReference type="Gene3D" id="3.40.1190.10">
    <property type="entry name" value="Mur-like, catalytic domain"/>
    <property type="match status" value="1"/>
</dbReference>
<keyword evidence="8 10" id="KW-0131">Cell cycle</keyword>
<dbReference type="InterPro" id="IPR036565">
    <property type="entry name" value="Mur-like_cat_sf"/>
</dbReference>